<evidence type="ECO:0000313" key="2">
    <source>
        <dbReference type="Proteomes" id="UP001066276"/>
    </source>
</evidence>
<protein>
    <submittedName>
        <fullName evidence="1">Uncharacterized protein</fullName>
    </submittedName>
</protein>
<dbReference type="EMBL" id="JANPWB010000006">
    <property type="protein sequence ID" value="KAJ1176755.1"/>
    <property type="molecule type" value="Genomic_DNA"/>
</dbReference>
<reference evidence="1" key="1">
    <citation type="journal article" date="2022" name="bioRxiv">
        <title>Sequencing and chromosome-scale assembly of the giantPleurodeles waltlgenome.</title>
        <authorList>
            <person name="Brown T."/>
            <person name="Elewa A."/>
            <person name="Iarovenko S."/>
            <person name="Subramanian E."/>
            <person name="Araus A.J."/>
            <person name="Petzold A."/>
            <person name="Susuki M."/>
            <person name="Suzuki K.-i.T."/>
            <person name="Hayashi T."/>
            <person name="Toyoda A."/>
            <person name="Oliveira C."/>
            <person name="Osipova E."/>
            <person name="Leigh N.D."/>
            <person name="Simon A."/>
            <person name="Yun M.H."/>
        </authorList>
    </citation>
    <scope>NUCLEOTIDE SEQUENCE</scope>
    <source>
        <strain evidence="1">20211129_DDA</strain>
        <tissue evidence="1">Liver</tissue>
    </source>
</reference>
<accession>A0AAV7TJG1</accession>
<dbReference type="AlphaFoldDB" id="A0AAV7TJG1"/>
<evidence type="ECO:0000313" key="1">
    <source>
        <dbReference type="EMBL" id="KAJ1176755.1"/>
    </source>
</evidence>
<dbReference type="Proteomes" id="UP001066276">
    <property type="component" value="Chromosome 3_2"/>
</dbReference>
<comment type="caution">
    <text evidence="1">The sequence shown here is derived from an EMBL/GenBank/DDBJ whole genome shotgun (WGS) entry which is preliminary data.</text>
</comment>
<proteinExistence type="predicted"/>
<organism evidence="1 2">
    <name type="scientific">Pleurodeles waltl</name>
    <name type="common">Iberian ribbed newt</name>
    <dbReference type="NCBI Taxonomy" id="8319"/>
    <lineage>
        <taxon>Eukaryota</taxon>
        <taxon>Metazoa</taxon>
        <taxon>Chordata</taxon>
        <taxon>Craniata</taxon>
        <taxon>Vertebrata</taxon>
        <taxon>Euteleostomi</taxon>
        <taxon>Amphibia</taxon>
        <taxon>Batrachia</taxon>
        <taxon>Caudata</taxon>
        <taxon>Salamandroidea</taxon>
        <taxon>Salamandridae</taxon>
        <taxon>Pleurodelinae</taxon>
        <taxon>Pleurodeles</taxon>
    </lineage>
</organism>
<gene>
    <name evidence="1" type="ORF">NDU88_002022</name>
</gene>
<sequence length="93" mass="10180">MARALVCCCRSEARVLRPHLCRLSSPCQGDDAPYRCLRAADGGPGSAWRPSEGAGCNAGELRLVDVPTSERWSLLAWRGVDDALPRRQCRGLR</sequence>
<name>A0AAV7TJG1_PLEWA</name>
<keyword evidence="2" id="KW-1185">Reference proteome</keyword>